<evidence type="ECO:0000259" key="7">
    <source>
        <dbReference type="PROSITE" id="PS50977"/>
    </source>
</evidence>
<feature type="domain" description="HTH tetR-type" evidence="7">
    <location>
        <begin position="105"/>
        <end position="165"/>
    </location>
</feature>
<feature type="DNA-binding region" description="H-T-H motif" evidence="4">
    <location>
        <begin position="128"/>
        <end position="147"/>
    </location>
</feature>
<evidence type="ECO:0000256" key="5">
    <source>
        <dbReference type="SAM" id="MobiDB-lite"/>
    </source>
</evidence>
<dbReference type="PANTHER" id="PTHR30055">
    <property type="entry name" value="HTH-TYPE TRANSCRIPTIONAL REGULATOR RUTR"/>
    <property type="match status" value="1"/>
</dbReference>
<dbReference type="Gene3D" id="1.10.10.10">
    <property type="entry name" value="Winged helix-like DNA-binding domain superfamily/Winged helix DNA-binding domain"/>
    <property type="match status" value="1"/>
</dbReference>
<dbReference type="RefSeq" id="WP_217631346.1">
    <property type="nucleotide sequence ID" value="NZ_FNDN01000023.1"/>
</dbReference>
<dbReference type="InterPro" id="IPR004111">
    <property type="entry name" value="Repressor_TetR_C"/>
</dbReference>
<keyword evidence="9" id="KW-1185">Reference proteome</keyword>
<feature type="region of interest" description="Disordered" evidence="5">
    <location>
        <begin position="77"/>
        <end position="101"/>
    </location>
</feature>
<dbReference type="InterPro" id="IPR001647">
    <property type="entry name" value="HTH_TetR"/>
</dbReference>
<dbReference type="GO" id="GO:0045892">
    <property type="term" value="P:negative regulation of DNA-templated transcription"/>
    <property type="evidence" value="ECO:0007669"/>
    <property type="project" value="InterPro"/>
</dbReference>
<dbReference type="PROSITE" id="PS50977">
    <property type="entry name" value="HTH_TETR_2"/>
    <property type="match status" value="1"/>
</dbReference>
<proteinExistence type="predicted"/>
<dbReference type="SUPFAM" id="SSF46785">
    <property type="entry name" value="Winged helix' DNA-binding domain"/>
    <property type="match status" value="1"/>
</dbReference>
<dbReference type="SUPFAM" id="SSF46689">
    <property type="entry name" value="Homeodomain-like"/>
    <property type="match status" value="1"/>
</dbReference>
<dbReference type="SUPFAM" id="SSF48498">
    <property type="entry name" value="Tetracyclin repressor-like, C-terminal domain"/>
    <property type="match status" value="1"/>
</dbReference>
<dbReference type="InterPro" id="IPR050109">
    <property type="entry name" value="HTH-type_TetR-like_transc_reg"/>
</dbReference>
<dbReference type="InterPro" id="IPR036390">
    <property type="entry name" value="WH_DNA-bd_sf"/>
</dbReference>
<dbReference type="InterPro" id="IPR036388">
    <property type="entry name" value="WH-like_DNA-bd_sf"/>
</dbReference>
<dbReference type="PROSITE" id="PS50949">
    <property type="entry name" value="HTH_GNTR"/>
    <property type="match status" value="1"/>
</dbReference>
<evidence type="ECO:0000313" key="8">
    <source>
        <dbReference type="EMBL" id="SDJ30871.1"/>
    </source>
</evidence>
<dbReference type="Pfam" id="PF00392">
    <property type="entry name" value="GntR"/>
    <property type="match status" value="1"/>
</dbReference>
<dbReference type="InterPro" id="IPR000524">
    <property type="entry name" value="Tscrpt_reg_HTH_GntR"/>
</dbReference>
<evidence type="ECO:0000256" key="3">
    <source>
        <dbReference type="ARBA" id="ARBA00023163"/>
    </source>
</evidence>
<dbReference type="GO" id="GO:0003700">
    <property type="term" value="F:DNA-binding transcription factor activity"/>
    <property type="evidence" value="ECO:0007669"/>
    <property type="project" value="InterPro"/>
</dbReference>
<evidence type="ECO:0000256" key="2">
    <source>
        <dbReference type="ARBA" id="ARBA00023125"/>
    </source>
</evidence>
<evidence type="ECO:0000256" key="1">
    <source>
        <dbReference type="ARBA" id="ARBA00023015"/>
    </source>
</evidence>
<gene>
    <name evidence="8" type="ORF">SAMN05444695_1236</name>
</gene>
<dbReference type="AlphaFoldDB" id="A0A1G8SNV6"/>
<dbReference type="EMBL" id="FNDN01000023">
    <property type="protein sequence ID" value="SDJ30871.1"/>
    <property type="molecule type" value="Genomic_DNA"/>
</dbReference>
<dbReference type="GO" id="GO:0000976">
    <property type="term" value="F:transcription cis-regulatory region binding"/>
    <property type="evidence" value="ECO:0007669"/>
    <property type="project" value="TreeGrafter"/>
</dbReference>
<reference evidence="8 9" key="1">
    <citation type="submission" date="2016-10" db="EMBL/GenBank/DDBJ databases">
        <authorList>
            <person name="de Groot N.N."/>
        </authorList>
    </citation>
    <scope>NUCLEOTIDE SEQUENCE [LARGE SCALE GENOMIC DNA]</scope>
    <source>
        <strain evidence="8 9">DSM 44892</strain>
    </source>
</reference>
<evidence type="ECO:0000256" key="4">
    <source>
        <dbReference type="PROSITE-ProRule" id="PRU00335"/>
    </source>
</evidence>
<name>A0A1G8SNV6_9NOCA</name>
<dbReference type="Pfam" id="PF02909">
    <property type="entry name" value="TetR_C_1"/>
    <property type="match status" value="1"/>
</dbReference>
<dbReference type="InterPro" id="IPR009057">
    <property type="entry name" value="Homeodomain-like_sf"/>
</dbReference>
<sequence length="329" mass="35283">MATPSGSELPPYARVVADIRARITAGELEPGARAPSTREITREWGVAMATATKALAALRQEGLVEAVRGVGTVVRGVPGSAARHPREPKRRTTAVADGGHTGDTGLNRDVIVQAAIAVADAEGIDGLSMRRVSTELRVSAMALYRHVTGKEDLVTEMIDKIYRDAALPEPRPEGWREALELAMRWEWAIYRRHPWAIRLTPVSGPVLSPGLMANAEWMMSVIADQGHSSETALEVVTILSAYTSGMAVQAGQAVVEEGELGLGAEQWWKSRADEFARFAAGGDYPVMFAVTSPPDVETIFTLGMTHLLDGLTPLIAPDSGHGFANASRI</sequence>
<evidence type="ECO:0000259" key="6">
    <source>
        <dbReference type="PROSITE" id="PS50949"/>
    </source>
</evidence>
<dbReference type="PANTHER" id="PTHR30055:SF151">
    <property type="entry name" value="TRANSCRIPTIONAL REGULATORY PROTEIN"/>
    <property type="match status" value="1"/>
</dbReference>
<keyword evidence="1" id="KW-0805">Transcription regulation</keyword>
<dbReference type="SMART" id="SM00345">
    <property type="entry name" value="HTH_GNTR"/>
    <property type="match status" value="1"/>
</dbReference>
<evidence type="ECO:0000313" key="9">
    <source>
        <dbReference type="Proteomes" id="UP000183263"/>
    </source>
</evidence>
<feature type="domain" description="HTH gntR-type" evidence="6">
    <location>
        <begin position="9"/>
        <end position="77"/>
    </location>
</feature>
<keyword evidence="3" id="KW-0804">Transcription</keyword>
<accession>A0A1G8SNV6</accession>
<protein>
    <submittedName>
        <fullName evidence="8">Regulatory protein, tetR family</fullName>
    </submittedName>
</protein>
<dbReference type="Gene3D" id="1.10.10.60">
    <property type="entry name" value="Homeodomain-like"/>
    <property type="match status" value="1"/>
</dbReference>
<dbReference type="Proteomes" id="UP000183263">
    <property type="component" value="Unassembled WGS sequence"/>
</dbReference>
<keyword evidence="2 4" id="KW-0238">DNA-binding</keyword>
<dbReference type="Gene3D" id="1.10.357.10">
    <property type="entry name" value="Tetracycline Repressor, domain 2"/>
    <property type="match status" value="1"/>
</dbReference>
<dbReference type="Pfam" id="PF00440">
    <property type="entry name" value="TetR_N"/>
    <property type="match status" value="1"/>
</dbReference>
<dbReference type="InterPro" id="IPR036271">
    <property type="entry name" value="Tet_transcr_reg_TetR-rel_C_sf"/>
</dbReference>
<organism evidence="8 9">
    <name type="scientific">Rhodococcus triatomae</name>
    <dbReference type="NCBI Taxonomy" id="300028"/>
    <lineage>
        <taxon>Bacteria</taxon>
        <taxon>Bacillati</taxon>
        <taxon>Actinomycetota</taxon>
        <taxon>Actinomycetes</taxon>
        <taxon>Mycobacteriales</taxon>
        <taxon>Nocardiaceae</taxon>
        <taxon>Rhodococcus</taxon>
    </lineage>
</organism>